<organism evidence="2 3">
    <name type="scientific">Brassica cretica</name>
    <name type="common">Mustard</name>
    <dbReference type="NCBI Taxonomy" id="69181"/>
    <lineage>
        <taxon>Eukaryota</taxon>
        <taxon>Viridiplantae</taxon>
        <taxon>Streptophyta</taxon>
        <taxon>Embryophyta</taxon>
        <taxon>Tracheophyta</taxon>
        <taxon>Spermatophyta</taxon>
        <taxon>Magnoliopsida</taxon>
        <taxon>eudicotyledons</taxon>
        <taxon>Gunneridae</taxon>
        <taxon>Pentapetalae</taxon>
        <taxon>rosids</taxon>
        <taxon>malvids</taxon>
        <taxon>Brassicales</taxon>
        <taxon>Brassicaceae</taxon>
        <taxon>Brassiceae</taxon>
        <taxon>Brassica</taxon>
    </lineage>
</organism>
<evidence type="ECO:0000256" key="1">
    <source>
        <dbReference type="SAM" id="MobiDB-lite"/>
    </source>
</evidence>
<dbReference type="EMBL" id="QGKW02000276">
    <property type="protein sequence ID" value="KAF2608490.1"/>
    <property type="molecule type" value="Genomic_DNA"/>
</dbReference>
<feature type="region of interest" description="Disordered" evidence="1">
    <location>
        <begin position="1"/>
        <end position="28"/>
    </location>
</feature>
<accession>A0A8S9LKC1</accession>
<gene>
    <name evidence="2" type="ORF">F2Q68_00043647</name>
</gene>
<feature type="compositionally biased region" description="Pro residues" evidence="1">
    <location>
        <begin position="1"/>
        <end position="11"/>
    </location>
</feature>
<dbReference type="Proteomes" id="UP000712281">
    <property type="component" value="Unassembled WGS sequence"/>
</dbReference>
<evidence type="ECO:0000313" key="3">
    <source>
        <dbReference type="Proteomes" id="UP000712281"/>
    </source>
</evidence>
<evidence type="ECO:0000313" key="2">
    <source>
        <dbReference type="EMBL" id="KAF2608490.1"/>
    </source>
</evidence>
<sequence>MDPSLPPPFTAFPPFTNSNPFPPPQHPVYGGAVNSSAVAQTNNNQFFQPSQPVLSTIAASSFSSICFGRPFSRRKFFPTKGWSPG</sequence>
<name>A0A8S9LKC1_BRACR</name>
<protein>
    <submittedName>
        <fullName evidence="2">Uncharacterized protein</fullName>
    </submittedName>
</protein>
<proteinExistence type="predicted"/>
<dbReference type="AlphaFoldDB" id="A0A8S9LKC1"/>
<comment type="caution">
    <text evidence="2">The sequence shown here is derived from an EMBL/GenBank/DDBJ whole genome shotgun (WGS) entry which is preliminary data.</text>
</comment>
<reference evidence="2" key="1">
    <citation type="submission" date="2019-12" db="EMBL/GenBank/DDBJ databases">
        <title>Genome sequencing and annotation of Brassica cretica.</title>
        <authorList>
            <person name="Studholme D.J."/>
            <person name="Sarris P.F."/>
        </authorList>
    </citation>
    <scope>NUCLEOTIDE SEQUENCE</scope>
    <source>
        <strain evidence="2">PFS-001/15</strain>
        <tissue evidence="2">Leaf</tissue>
    </source>
</reference>